<evidence type="ECO:0000313" key="2">
    <source>
        <dbReference type="EMBL" id="SLM97559.1"/>
    </source>
</evidence>
<dbReference type="Proteomes" id="UP000196581">
    <property type="component" value="Unassembled WGS sequence"/>
</dbReference>
<evidence type="ECO:0008006" key="4">
    <source>
        <dbReference type="Google" id="ProtNLM"/>
    </source>
</evidence>
<feature type="region of interest" description="Disordered" evidence="1">
    <location>
        <begin position="109"/>
        <end position="143"/>
    </location>
</feature>
<sequence>MSAGATAAATTTAAALTIADIDAPFHDARSDQLTYSLVEPRITPLATASADVQVTAPDGTTRSLRVELGVLGTSHQVTVTLPEDHRARGRVLVRETLACLSADARGAAAESDSDADAGSDPGADSGADAGAGTAGPVPPHRRSKLATGTIDVAHTVHEPADLSGDVAAALASASAMEVSCAAGFPGDPDALTILGCDADDEALVWRTWHSYPQAGEIVETRTRFVPGATR</sequence>
<organism evidence="2 3">
    <name type="scientific">Brevibacterium yomogidense</name>
    <dbReference type="NCBI Taxonomy" id="946573"/>
    <lineage>
        <taxon>Bacteria</taxon>
        <taxon>Bacillati</taxon>
        <taxon>Actinomycetota</taxon>
        <taxon>Actinomycetes</taxon>
        <taxon>Micrococcales</taxon>
        <taxon>Brevibacteriaceae</taxon>
        <taxon>Brevibacterium</taxon>
    </lineage>
</organism>
<dbReference type="Pfam" id="PF10936">
    <property type="entry name" value="DUF2617"/>
    <property type="match status" value="1"/>
</dbReference>
<evidence type="ECO:0000256" key="1">
    <source>
        <dbReference type="SAM" id="MobiDB-lite"/>
    </source>
</evidence>
<dbReference type="EMBL" id="FWFF01000012">
    <property type="protein sequence ID" value="SLM97559.1"/>
    <property type="molecule type" value="Genomic_DNA"/>
</dbReference>
<protein>
    <recommendedName>
        <fullName evidence="4">DUF2617 family protein</fullName>
    </recommendedName>
</protein>
<name>A0A1X6XEL2_9MICO</name>
<proteinExistence type="predicted"/>
<keyword evidence="3" id="KW-1185">Reference proteome</keyword>
<dbReference type="RefSeq" id="WP_087006757.1">
    <property type="nucleotide sequence ID" value="NZ_FWFF01000012.1"/>
</dbReference>
<feature type="compositionally biased region" description="Low complexity" evidence="1">
    <location>
        <begin position="118"/>
        <end position="135"/>
    </location>
</feature>
<reference evidence="3" key="1">
    <citation type="submission" date="2017-02" db="EMBL/GenBank/DDBJ databases">
        <authorList>
            <person name="Dridi B."/>
        </authorList>
    </citation>
    <scope>NUCLEOTIDE SEQUENCE [LARGE SCALE GENOMIC DNA]</scope>
    <source>
        <strain evidence="3">B Co 03.10</strain>
    </source>
</reference>
<evidence type="ECO:0000313" key="3">
    <source>
        <dbReference type="Proteomes" id="UP000196581"/>
    </source>
</evidence>
<gene>
    <name evidence="2" type="ORF">FM105_07300</name>
</gene>
<dbReference type="AlphaFoldDB" id="A0A1X6XEL2"/>
<dbReference type="InterPro" id="IPR024486">
    <property type="entry name" value="DUF2617"/>
</dbReference>
<accession>A0A1X6XEL2</accession>